<evidence type="ECO:0000313" key="3">
    <source>
        <dbReference type="Proteomes" id="UP000799302"/>
    </source>
</evidence>
<sequence>MHRLTGLVRRWTCLQREHVLSSEQDSPEEDSSEDESPGSPMDTSSPPPEESRVYPGHPYFALEEIFGSSIDMNDTGITRPLIGRLHSLNDIKLPPVDHPLLLFGDENGKGPFWQMDNPKQFRSAFDLGFRLCNYLLNTPSVLGGVEKWYLEDIPITPNLLERTNKFLRSRACTERLTYIVCTREKSSPQRTRATIKRAGKKTDEQKECKGCMYIKQDKCTFGCTGPKVAPSVDPYCQDMYTEFNSEFGEYARDFKRSKEDSSLDMRCGHLRINFVFAITLLHELIHLLEYIAAPAHVPAKDLQPHPNDYEIHFHQHDDSEEWGCAWENDFMGGFLSADDEGELLPVYGLCLLKPFDDPNTGMSITELVPMDRVLNWFSKSLLDEVFYHGGDWPVETDVMTMTIDPNTNKWQLLRQ</sequence>
<gene>
    <name evidence="2" type="ORF">BT63DRAFT_449080</name>
</gene>
<evidence type="ECO:0000256" key="1">
    <source>
        <dbReference type="SAM" id="MobiDB-lite"/>
    </source>
</evidence>
<feature type="compositionally biased region" description="Acidic residues" evidence="1">
    <location>
        <begin position="25"/>
        <end position="36"/>
    </location>
</feature>
<dbReference type="AlphaFoldDB" id="A0A6A6URJ9"/>
<dbReference type="Proteomes" id="UP000799302">
    <property type="component" value="Unassembled WGS sequence"/>
</dbReference>
<proteinExistence type="predicted"/>
<dbReference type="EMBL" id="MU004230">
    <property type="protein sequence ID" value="KAF2674093.1"/>
    <property type="molecule type" value="Genomic_DNA"/>
</dbReference>
<protein>
    <submittedName>
        <fullName evidence="2">Uncharacterized protein</fullName>
    </submittedName>
</protein>
<name>A0A6A6URJ9_9PEZI</name>
<feature type="region of interest" description="Disordered" evidence="1">
    <location>
        <begin position="18"/>
        <end position="54"/>
    </location>
</feature>
<keyword evidence="3" id="KW-1185">Reference proteome</keyword>
<reference evidence="2" key="1">
    <citation type="journal article" date="2020" name="Stud. Mycol.">
        <title>101 Dothideomycetes genomes: a test case for predicting lifestyles and emergence of pathogens.</title>
        <authorList>
            <person name="Haridas S."/>
            <person name="Albert R."/>
            <person name="Binder M."/>
            <person name="Bloem J."/>
            <person name="Labutti K."/>
            <person name="Salamov A."/>
            <person name="Andreopoulos B."/>
            <person name="Baker S."/>
            <person name="Barry K."/>
            <person name="Bills G."/>
            <person name="Bluhm B."/>
            <person name="Cannon C."/>
            <person name="Castanera R."/>
            <person name="Culley D."/>
            <person name="Daum C."/>
            <person name="Ezra D."/>
            <person name="Gonzalez J."/>
            <person name="Henrissat B."/>
            <person name="Kuo A."/>
            <person name="Liang C."/>
            <person name="Lipzen A."/>
            <person name="Lutzoni F."/>
            <person name="Magnuson J."/>
            <person name="Mondo S."/>
            <person name="Nolan M."/>
            <person name="Ohm R."/>
            <person name="Pangilinan J."/>
            <person name="Park H.-J."/>
            <person name="Ramirez L."/>
            <person name="Alfaro M."/>
            <person name="Sun H."/>
            <person name="Tritt A."/>
            <person name="Yoshinaga Y."/>
            <person name="Zwiers L.-H."/>
            <person name="Turgeon B."/>
            <person name="Goodwin S."/>
            <person name="Spatafora J."/>
            <person name="Crous P."/>
            <person name="Grigoriev I."/>
        </authorList>
    </citation>
    <scope>NUCLEOTIDE SEQUENCE</scope>
    <source>
        <strain evidence="2">CBS 115976</strain>
    </source>
</reference>
<evidence type="ECO:0000313" key="2">
    <source>
        <dbReference type="EMBL" id="KAF2674093.1"/>
    </source>
</evidence>
<accession>A0A6A6URJ9</accession>
<organism evidence="2 3">
    <name type="scientific">Microthyrium microscopicum</name>
    <dbReference type="NCBI Taxonomy" id="703497"/>
    <lineage>
        <taxon>Eukaryota</taxon>
        <taxon>Fungi</taxon>
        <taxon>Dikarya</taxon>
        <taxon>Ascomycota</taxon>
        <taxon>Pezizomycotina</taxon>
        <taxon>Dothideomycetes</taxon>
        <taxon>Dothideomycetes incertae sedis</taxon>
        <taxon>Microthyriales</taxon>
        <taxon>Microthyriaceae</taxon>
        <taxon>Microthyrium</taxon>
    </lineage>
</organism>